<proteinExistence type="predicted"/>
<keyword evidence="6 8" id="KW-1133">Transmembrane helix</keyword>
<dbReference type="PIRSF" id="PIRSF004925">
    <property type="entry name" value="HcaT"/>
    <property type="match status" value="1"/>
</dbReference>
<dbReference type="OrthoDB" id="1650886at2"/>
<keyword evidence="11" id="KW-1185">Reference proteome</keyword>
<evidence type="ECO:0000256" key="5">
    <source>
        <dbReference type="ARBA" id="ARBA00022692"/>
    </source>
</evidence>
<evidence type="ECO:0000256" key="1">
    <source>
        <dbReference type="ARBA" id="ARBA00004429"/>
    </source>
</evidence>
<evidence type="ECO:0000256" key="2">
    <source>
        <dbReference type="ARBA" id="ARBA00022448"/>
    </source>
</evidence>
<dbReference type="Pfam" id="PF12832">
    <property type="entry name" value="MFS_1_like"/>
    <property type="match status" value="1"/>
</dbReference>
<sequence>MNQHESSPRTAASSANIKREVFALRAYSFSAYSIQALLVSFIPLYFLSRGISEQGIGLIYSTGLFVSIFANLLTGLASDKLRTIRKILSALLLGQLLAMGALFSLENFSFICATMALFYFCQTPMNPLSDSLILLSSQHTGTPYALIRIFGSLGFAVSAFGFGLLLKEIGSEWTILVAICTISISLLLSLFLKDYQGKASSIQFSGFFKLLRQKSVIIFFGLVLLVSISHRMYESFLAVTLRHIGASDSQIGLALLVSAVSEIPVLFLLGKYGHKLRELPLLVFASLMYALRLWLLSEIEDPRWLVLTQAMHSISFGIYFATALRYISGLIPDEFRASGQAVYTIIWTGVAGIISGVLGGMIYEQLGKAVFYQTATGIALLAAIGFFLYSIRRNRQ</sequence>
<protein>
    <submittedName>
        <fullName evidence="10">MFS transporter</fullName>
    </submittedName>
</protein>
<evidence type="ECO:0000256" key="6">
    <source>
        <dbReference type="ARBA" id="ARBA00022989"/>
    </source>
</evidence>
<evidence type="ECO:0000256" key="4">
    <source>
        <dbReference type="ARBA" id="ARBA00022519"/>
    </source>
</evidence>
<dbReference type="Proteomes" id="UP000092024">
    <property type="component" value="Unassembled WGS sequence"/>
</dbReference>
<dbReference type="PANTHER" id="PTHR23522">
    <property type="entry name" value="BLL5896 PROTEIN"/>
    <property type="match status" value="1"/>
</dbReference>
<keyword evidence="4" id="KW-0997">Cell inner membrane</keyword>
<dbReference type="STRING" id="1844972.A7K91_19500"/>
<feature type="transmembrane region" description="Helical" evidence="8">
    <location>
        <begin position="279"/>
        <end position="297"/>
    </location>
</feature>
<dbReference type="EMBL" id="LYPA01000038">
    <property type="protein sequence ID" value="OBR67397.1"/>
    <property type="molecule type" value="Genomic_DNA"/>
</dbReference>
<dbReference type="InterPro" id="IPR026032">
    <property type="entry name" value="HcaT-like"/>
</dbReference>
<dbReference type="RefSeq" id="WP_068680786.1">
    <property type="nucleotide sequence ID" value="NZ_LYPA01000038.1"/>
</dbReference>
<dbReference type="PANTHER" id="PTHR23522:SF10">
    <property type="entry name" value="3-PHENYLPROPIONIC ACID TRANSPORTER-RELATED"/>
    <property type="match status" value="1"/>
</dbReference>
<feature type="transmembrane region" description="Helical" evidence="8">
    <location>
        <begin position="21"/>
        <end position="46"/>
    </location>
</feature>
<feature type="domain" description="Major facilitator superfamily (MFS) profile" evidence="9">
    <location>
        <begin position="215"/>
        <end position="396"/>
    </location>
</feature>
<evidence type="ECO:0000256" key="3">
    <source>
        <dbReference type="ARBA" id="ARBA00022475"/>
    </source>
</evidence>
<name>A0A1A5YP59_9BACL</name>
<dbReference type="PROSITE" id="PS50850">
    <property type="entry name" value="MFS"/>
    <property type="match status" value="1"/>
</dbReference>
<dbReference type="AlphaFoldDB" id="A0A1A5YP59"/>
<evidence type="ECO:0000313" key="11">
    <source>
        <dbReference type="Proteomes" id="UP000092024"/>
    </source>
</evidence>
<organism evidence="10 11">
    <name type="scientific">Paenibacillus oryzae</name>
    <dbReference type="NCBI Taxonomy" id="1844972"/>
    <lineage>
        <taxon>Bacteria</taxon>
        <taxon>Bacillati</taxon>
        <taxon>Bacillota</taxon>
        <taxon>Bacilli</taxon>
        <taxon>Bacillales</taxon>
        <taxon>Paenibacillaceae</taxon>
        <taxon>Paenibacillus</taxon>
    </lineage>
</organism>
<dbReference type="GO" id="GO:0005886">
    <property type="term" value="C:plasma membrane"/>
    <property type="evidence" value="ECO:0007669"/>
    <property type="project" value="UniProtKB-SubCell"/>
</dbReference>
<evidence type="ECO:0000256" key="8">
    <source>
        <dbReference type="SAM" id="Phobius"/>
    </source>
</evidence>
<keyword evidence="7 8" id="KW-0472">Membrane</keyword>
<dbReference type="InterPro" id="IPR036259">
    <property type="entry name" value="MFS_trans_sf"/>
</dbReference>
<keyword evidence="2" id="KW-0813">Transport</keyword>
<dbReference type="InterPro" id="IPR024989">
    <property type="entry name" value="MFS_assoc_dom"/>
</dbReference>
<feature type="transmembrane region" description="Helical" evidence="8">
    <location>
        <begin position="173"/>
        <end position="195"/>
    </location>
</feature>
<dbReference type="InterPro" id="IPR020846">
    <property type="entry name" value="MFS_dom"/>
</dbReference>
<feature type="transmembrane region" description="Helical" evidence="8">
    <location>
        <begin position="340"/>
        <end position="363"/>
    </location>
</feature>
<feature type="transmembrane region" description="Helical" evidence="8">
    <location>
        <begin position="216"/>
        <end position="233"/>
    </location>
</feature>
<comment type="subcellular location">
    <subcellularLocation>
        <location evidence="1">Cell inner membrane</location>
        <topology evidence="1">Multi-pass membrane protein</topology>
    </subcellularLocation>
</comment>
<dbReference type="Gene3D" id="1.20.1250.20">
    <property type="entry name" value="MFS general substrate transporter like domains"/>
    <property type="match status" value="2"/>
</dbReference>
<dbReference type="GO" id="GO:0015528">
    <property type="term" value="F:lactose:proton symporter activity"/>
    <property type="evidence" value="ECO:0007669"/>
    <property type="project" value="TreeGrafter"/>
</dbReference>
<accession>A0A1A5YP59</accession>
<feature type="transmembrane region" description="Helical" evidence="8">
    <location>
        <begin position="145"/>
        <end position="167"/>
    </location>
</feature>
<feature type="transmembrane region" description="Helical" evidence="8">
    <location>
        <begin position="58"/>
        <end position="77"/>
    </location>
</feature>
<evidence type="ECO:0000256" key="7">
    <source>
        <dbReference type="ARBA" id="ARBA00023136"/>
    </source>
</evidence>
<feature type="transmembrane region" description="Helical" evidence="8">
    <location>
        <begin position="369"/>
        <end position="391"/>
    </location>
</feature>
<feature type="transmembrane region" description="Helical" evidence="8">
    <location>
        <begin position="108"/>
        <end position="125"/>
    </location>
</feature>
<evidence type="ECO:0000259" key="9">
    <source>
        <dbReference type="PROSITE" id="PS50850"/>
    </source>
</evidence>
<gene>
    <name evidence="10" type="ORF">A7K91_19500</name>
</gene>
<dbReference type="SUPFAM" id="SSF103473">
    <property type="entry name" value="MFS general substrate transporter"/>
    <property type="match status" value="1"/>
</dbReference>
<keyword evidence="3" id="KW-1003">Cell membrane</keyword>
<evidence type="ECO:0000313" key="10">
    <source>
        <dbReference type="EMBL" id="OBR67397.1"/>
    </source>
</evidence>
<dbReference type="GO" id="GO:0030395">
    <property type="term" value="F:lactose binding"/>
    <property type="evidence" value="ECO:0007669"/>
    <property type="project" value="TreeGrafter"/>
</dbReference>
<comment type="caution">
    <text evidence="10">The sequence shown here is derived from an EMBL/GenBank/DDBJ whole genome shotgun (WGS) entry which is preliminary data.</text>
</comment>
<reference evidence="10 11" key="1">
    <citation type="submission" date="2016-05" db="EMBL/GenBank/DDBJ databases">
        <title>Paenibacillus oryzae. sp. nov., isolated from the rice root.</title>
        <authorList>
            <person name="Zhang J."/>
            <person name="Zhang X."/>
        </authorList>
    </citation>
    <scope>NUCLEOTIDE SEQUENCE [LARGE SCALE GENOMIC DNA]</scope>
    <source>
        <strain evidence="10 11">1DrF-4</strain>
    </source>
</reference>
<keyword evidence="5 8" id="KW-0812">Transmembrane</keyword>
<feature type="transmembrane region" description="Helical" evidence="8">
    <location>
        <begin position="309"/>
        <end position="328"/>
    </location>
</feature>